<dbReference type="Gene3D" id="1.10.10.10">
    <property type="entry name" value="Winged helix-like DNA-binding domain superfamily/Winged helix DNA-binding domain"/>
    <property type="match status" value="1"/>
</dbReference>
<dbReference type="Pfam" id="PF08281">
    <property type="entry name" value="Sigma70_r4_2"/>
    <property type="match status" value="1"/>
</dbReference>
<organism evidence="8 9">
    <name type="scientific">Anaerostipes caccae (strain DSM 14662 / CCUG 47493 / JCM 13470 / NCIMB 13811 / L1-92)</name>
    <dbReference type="NCBI Taxonomy" id="411490"/>
    <lineage>
        <taxon>Bacteria</taxon>
        <taxon>Bacillati</taxon>
        <taxon>Bacillota</taxon>
        <taxon>Clostridia</taxon>
        <taxon>Lachnospirales</taxon>
        <taxon>Lachnospiraceae</taxon>
        <taxon>Anaerostipes</taxon>
    </lineage>
</organism>
<keyword evidence="5" id="KW-0804">Transcription</keyword>
<dbReference type="GO" id="GO:0006352">
    <property type="term" value="P:DNA-templated transcription initiation"/>
    <property type="evidence" value="ECO:0007669"/>
    <property type="project" value="InterPro"/>
</dbReference>
<dbReference type="AlphaFoldDB" id="B0MHI7"/>
<keyword evidence="2" id="KW-0805">Transcription regulation</keyword>
<reference evidence="8" key="1">
    <citation type="submission" date="2007-11" db="EMBL/GenBank/DDBJ databases">
        <authorList>
            <person name="Fulton L."/>
            <person name="Clifton S."/>
            <person name="Fulton B."/>
            <person name="Xu J."/>
            <person name="Minx P."/>
            <person name="Pepin K.H."/>
            <person name="Johnson M."/>
            <person name="Thiruvilangam P."/>
            <person name="Bhonagiri V."/>
            <person name="Nash W.E."/>
            <person name="Mardis E.R."/>
            <person name="Wilson R.K."/>
        </authorList>
    </citation>
    <scope>NUCLEOTIDE SEQUENCE [LARGE SCALE GENOMIC DNA]</scope>
    <source>
        <strain evidence="8">DSM 14662</strain>
    </source>
</reference>
<feature type="domain" description="RNA polymerase sigma factor 70 region 4 type 2" evidence="7">
    <location>
        <begin position="119"/>
        <end position="171"/>
    </location>
</feature>
<dbReference type="InterPro" id="IPR013324">
    <property type="entry name" value="RNA_pol_sigma_r3/r4-like"/>
</dbReference>
<dbReference type="InterPro" id="IPR039425">
    <property type="entry name" value="RNA_pol_sigma-70-like"/>
</dbReference>
<dbReference type="InterPro" id="IPR013325">
    <property type="entry name" value="RNA_pol_sigma_r2"/>
</dbReference>
<dbReference type="InterPro" id="IPR014284">
    <property type="entry name" value="RNA_pol_sigma-70_dom"/>
</dbReference>
<dbReference type="PANTHER" id="PTHR43133">
    <property type="entry name" value="RNA POLYMERASE ECF-TYPE SIGMA FACTO"/>
    <property type="match status" value="1"/>
</dbReference>
<evidence type="ECO:0000256" key="3">
    <source>
        <dbReference type="ARBA" id="ARBA00023082"/>
    </source>
</evidence>
<dbReference type="HOGENOM" id="CLU_047691_3_1_9"/>
<name>B0MHI7_ANACD</name>
<evidence type="ECO:0000256" key="2">
    <source>
        <dbReference type="ARBA" id="ARBA00023015"/>
    </source>
</evidence>
<dbReference type="STRING" id="411490.ANACAC_02949"/>
<dbReference type="GO" id="GO:0003677">
    <property type="term" value="F:DNA binding"/>
    <property type="evidence" value="ECO:0007669"/>
    <property type="project" value="UniProtKB-KW"/>
</dbReference>
<reference evidence="8" key="2">
    <citation type="submission" date="2013-11" db="EMBL/GenBank/DDBJ databases">
        <title>Draft genome sequence of Anaerostipes caccae (DSM 14662).</title>
        <authorList>
            <person name="Sudarsanam P."/>
            <person name="Ley R."/>
            <person name="Guruge J."/>
            <person name="Turnbaugh P.J."/>
            <person name="Mahowald M."/>
            <person name="Liep D."/>
            <person name="Gordon J."/>
        </authorList>
    </citation>
    <scope>NUCLEOTIDE SEQUENCE</scope>
    <source>
        <strain evidence="8">DSM 14662</strain>
    </source>
</reference>
<dbReference type="SUPFAM" id="SSF88659">
    <property type="entry name" value="Sigma3 and sigma4 domains of RNA polymerase sigma factors"/>
    <property type="match status" value="1"/>
</dbReference>
<dbReference type="SUPFAM" id="SSF88946">
    <property type="entry name" value="Sigma2 domain of RNA polymerase sigma factors"/>
    <property type="match status" value="1"/>
</dbReference>
<dbReference type="InterPro" id="IPR036388">
    <property type="entry name" value="WH-like_DNA-bd_sf"/>
</dbReference>
<evidence type="ECO:0000313" key="8">
    <source>
        <dbReference type="EMBL" id="EDR96326.1"/>
    </source>
</evidence>
<dbReference type="EMBL" id="ABAX03000024">
    <property type="protein sequence ID" value="EDR96326.1"/>
    <property type="molecule type" value="Genomic_DNA"/>
</dbReference>
<dbReference type="InterPro" id="IPR007627">
    <property type="entry name" value="RNA_pol_sigma70_r2"/>
</dbReference>
<protein>
    <submittedName>
        <fullName evidence="8">Sigma-70 region 2</fullName>
    </submittedName>
</protein>
<sequence length="182" mass="20957">MEAFVMTTEEMEVLVNEYGTSLYRFCCHLTGNVPEAEDLYQDTFLKTVELSHKLDRCGDGKSKRNYLIGISVNLWKNKKRKSLWRRNIVSETEFDDLRAADTRNLGGLEEAVVKQELLDEVNRLIGSLPEKQKIIMNMYYAAEMSIEEISDNLKISRKTVRSSMSKARTKIRSSLEASGYEI</sequence>
<dbReference type="PANTHER" id="PTHR43133:SF8">
    <property type="entry name" value="RNA POLYMERASE SIGMA FACTOR HI_1459-RELATED"/>
    <property type="match status" value="1"/>
</dbReference>
<accession>B0MHI7</accession>
<comment type="caution">
    <text evidence="8">The sequence shown here is derived from an EMBL/GenBank/DDBJ whole genome shotgun (WGS) entry which is preliminary data.</text>
</comment>
<dbReference type="Pfam" id="PF04542">
    <property type="entry name" value="Sigma70_r2"/>
    <property type="match status" value="1"/>
</dbReference>
<dbReference type="NCBIfam" id="TIGR02937">
    <property type="entry name" value="sigma70-ECF"/>
    <property type="match status" value="1"/>
</dbReference>
<dbReference type="InterPro" id="IPR013249">
    <property type="entry name" value="RNA_pol_sigma70_r4_t2"/>
</dbReference>
<dbReference type="GO" id="GO:0016987">
    <property type="term" value="F:sigma factor activity"/>
    <property type="evidence" value="ECO:0007669"/>
    <property type="project" value="UniProtKB-KW"/>
</dbReference>
<dbReference type="Gene3D" id="1.10.1740.10">
    <property type="match status" value="1"/>
</dbReference>
<evidence type="ECO:0000256" key="1">
    <source>
        <dbReference type="ARBA" id="ARBA00010641"/>
    </source>
</evidence>
<dbReference type="Proteomes" id="UP000004935">
    <property type="component" value="Unassembled WGS sequence"/>
</dbReference>
<keyword evidence="3" id="KW-0731">Sigma factor</keyword>
<dbReference type="CDD" id="cd06171">
    <property type="entry name" value="Sigma70_r4"/>
    <property type="match status" value="1"/>
</dbReference>
<evidence type="ECO:0000256" key="4">
    <source>
        <dbReference type="ARBA" id="ARBA00023125"/>
    </source>
</evidence>
<comment type="similarity">
    <text evidence="1">Belongs to the sigma-70 factor family. ECF subfamily.</text>
</comment>
<dbReference type="eggNOG" id="COG1595">
    <property type="taxonomic scope" value="Bacteria"/>
</dbReference>
<gene>
    <name evidence="8" type="ORF">ANACAC_02949</name>
</gene>
<feature type="domain" description="RNA polymerase sigma-70 region 2" evidence="6">
    <location>
        <begin position="14"/>
        <end position="82"/>
    </location>
</feature>
<evidence type="ECO:0000259" key="7">
    <source>
        <dbReference type="Pfam" id="PF08281"/>
    </source>
</evidence>
<proteinExistence type="inferred from homology"/>
<keyword evidence="9" id="KW-1185">Reference proteome</keyword>
<evidence type="ECO:0000259" key="6">
    <source>
        <dbReference type="Pfam" id="PF04542"/>
    </source>
</evidence>
<keyword evidence="4" id="KW-0238">DNA-binding</keyword>
<evidence type="ECO:0000313" key="9">
    <source>
        <dbReference type="Proteomes" id="UP000004935"/>
    </source>
</evidence>
<evidence type="ECO:0000256" key="5">
    <source>
        <dbReference type="ARBA" id="ARBA00023163"/>
    </source>
</evidence>